<protein>
    <submittedName>
        <fullName evidence="2">Uncharacterized protein</fullName>
    </submittedName>
</protein>
<dbReference type="STRING" id="1781255.BH720_07160"/>
<name>A0A1E5QMM4_9CYAN</name>
<evidence type="ECO:0000313" key="2">
    <source>
        <dbReference type="EMBL" id="OEJ75878.1"/>
    </source>
</evidence>
<accession>A0A1E5QMM4</accession>
<dbReference type="RefSeq" id="WP_069966496.1">
    <property type="nucleotide sequence ID" value="NZ_CM124774.1"/>
</dbReference>
<dbReference type="OrthoDB" id="468366at2"/>
<feature type="compositionally biased region" description="Basic and acidic residues" evidence="1">
    <location>
        <begin position="51"/>
        <end position="76"/>
    </location>
</feature>
<sequence length="76" mass="8723">MLKGWLKSFLTLGVLLFLGFVLFGDRILPQPMSQASVNTRTSMNAALKGLFPERKPRLKPYERTEDAIQRETGERR</sequence>
<proteinExistence type="predicted"/>
<feature type="region of interest" description="Disordered" evidence="1">
    <location>
        <begin position="50"/>
        <end position="76"/>
    </location>
</feature>
<gene>
    <name evidence="2" type="ORF">BH720_07160</name>
</gene>
<dbReference type="AlphaFoldDB" id="A0A1E5QMM4"/>
<organism evidence="2">
    <name type="scientific">Desertifilum tharense IPPAS B-1220</name>
    <dbReference type="NCBI Taxonomy" id="1781255"/>
    <lineage>
        <taxon>Bacteria</taxon>
        <taxon>Bacillati</taxon>
        <taxon>Cyanobacteriota</taxon>
        <taxon>Cyanophyceae</taxon>
        <taxon>Desertifilales</taxon>
        <taxon>Desertifilaceae</taxon>
        <taxon>Desertifilum</taxon>
    </lineage>
</organism>
<reference evidence="2" key="1">
    <citation type="submission" date="2016-09" db="EMBL/GenBank/DDBJ databases">
        <title>Draft genome of thermotolerant cyanobacterium Desertifilum sp. strain IPPAS B-1220.</title>
        <authorList>
            <person name="Sinetova M.A."/>
            <person name="Bolakhan K."/>
            <person name="Zayadan B.K."/>
            <person name="Mironov K.S."/>
            <person name="Ustinova V."/>
            <person name="Kupriyanova E.V."/>
            <person name="Sidorov R.A."/>
            <person name="Skrypnik A.N."/>
            <person name="Gogoleva N.E."/>
            <person name="Gogolev Y.V."/>
            <person name="Los D.A."/>
        </authorList>
    </citation>
    <scope>NUCLEOTIDE SEQUENCE [LARGE SCALE GENOMIC DNA]</scope>
    <source>
        <strain evidence="2">IPPAS B-1220</strain>
    </source>
</reference>
<comment type="caution">
    <text evidence="2">The sequence shown here is derived from an EMBL/GenBank/DDBJ whole genome shotgun (WGS) entry which is preliminary data.</text>
</comment>
<evidence type="ECO:0000256" key="1">
    <source>
        <dbReference type="SAM" id="MobiDB-lite"/>
    </source>
</evidence>
<dbReference type="EMBL" id="MJGC01000043">
    <property type="protein sequence ID" value="OEJ75878.1"/>
    <property type="molecule type" value="Genomic_DNA"/>
</dbReference>